<evidence type="ECO:0000313" key="1">
    <source>
        <dbReference type="EMBL" id="QCP36342.1"/>
    </source>
</evidence>
<sequence length="236" mass="26572">MIALIPARGGSKGLPGKNIRNLNGKPLIAYTIEAAKKAKCIDEVIVTTDSKEIASIALEYGADVPFLRPSELATDTSSAIDVYLHAIEWISKTKNISIEKFMVLLPTTPFRDEKDIDDAYNLYQTEKARTLIAVKDAPIPPGWFLSEFDNKRVVPCNFGTGKLNENRQKSDRYVIPCGAIYILDYFLLKEKRTYYDANTVGYKLSNNKSVDIDTAEDFQFAQYLIEKELVAEKDEK</sequence>
<dbReference type="PANTHER" id="PTHR21485:SF6">
    <property type="entry name" value="N-ACYLNEURAMINATE CYTIDYLYLTRANSFERASE-RELATED"/>
    <property type="match status" value="1"/>
</dbReference>
<accession>A0A4P8IEQ0</accession>
<keyword evidence="2" id="KW-1185">Reference proteome</keyword>
<reference evidence="1 2" key="1">
    <citation type="submission" date="2019-05" db="EMBL/GenBank/DDBJ databases">
        <title>Complete genome sequencing of Anaerostipes rhamnosivorans.</title>
        <authorList>
            <person name="Bui T.P.N."/>
            <person name="de Vos W.M."/>
        </authorList>
    </citation>
    <scope>NUCLEOTIDE SEQUENCE [LARGE SCALE GENOMIC DNA]</scope>
    <source>
        <strain evidence="1 2">1y2</strain>
    </source>
</reference>
<keyword evidence="1" id="KW-0808">Transferase</keyword>
<organism evidence="1 2">
    <name type="scientific">Anaerostipes rhamnosivorans</name>
    <dbReference type="NCBI Taxonomy" id="1229621"/>
    <lineage>
        <taxon>Bacteria</taxon>
        <taxon>Bacillati</taxon>
        <taxon>Bacillota</taxon>
        <taxon>Clostridia</taxon>
        <taxon>Lachnospirales</taxon>
        <taxon>Lachnospiraceae</taxon>
        <taxon>Anaerostipes</taxon>
    </lineage>
</organism>
<dbReference type="AlphaFoldDB" id="A0A4P8IEQ0"/>
<dbReference type="EC" id="2.7.7.43" evidence="1"/>
<dbReference type="InterPro" id="IPR003329">
    <property type="entry name" value="Cytidylyl_trans"/>
</dbReference>
<dbReference type="OrthoDB" id="9805604at2"/>
<dbReference type="CDD" id="cd02513">
    <property type="entry name" value="CMP-NeuAc_Synthase"/>
    <property type="match status" value="1"/>
</dbReference>
<dbReference type="Proteomes" id="UP000298653">
    <property type="component" value="Chromosome"/>
</dbReference>
<dbReference type="GO" id="GO:0008781">
    <property type="term" value="F:N-acylneuraminate cytidylyltransferase activity"/>
    <property type="evidence" value="ECO:0007669"/>
    <property type="project" value="UniProtKB-EC"/>
</dbReference>
<dbReference type="SUPFAM" id="SSF53448">
    <property type="entry name" value="Nucleotide-diphospho-sugar transferases"/>
    <property type="match status" value="1"/>
</dbReference>
<protein>
    <submittedName>
        <fullName evidence="1">N-Acetylneuraminate cytidylyltransferase</fullName>
        <ecNumber evidence="1">2.7.7.43</ecNumber>
    </submittedName>
</protein>
<dbReference type="RefSeq" id="WP_137329592.1">
    <property type="nucleotide sequence ID" value="NZ_CP040058.1"/>
</dbReference>
<evidence type="ECO:0000313" key="2">
    <source>
        <dbReference type="Proteomes" id="UP000298653"/>
    </source>
</evidence>
<name>A0A4P8IEQ0_9FIRM</name>
<dbReference type="Gene3D" id="3.90.550.10">
    <property type="entry name" value="Spore Coat Polysaccharide Biosynthesis Protein SpsA, Chain A"/>
    <property type="match status" value="1"/>
</dbReference>
<dbReference type="EMBL" id="CP040058">
    <property type="protein sequence ID" value="QCP36342.1"/>
    <property type="molecule type" value="Genomic_DNA"/>
</dbReference>
<keyword evidence="1" id="KW-0548">Nucleotidyltransferase</keyword>
<dbReference type="KEGG" id="arf:AR1Y2_2888"/>
<proteinExistence type="predicted"/>
<dbReference type="InterPro" id="IPR050793">
    <property type="entry name" value="CMP-NeuNAc_synthase"/>
</dbReference>
<gene>
    <name evidence="1" type="ORF">AR1Y2_2888</name>
</gene>
<dbReference type="PANTHER" id="PTHR21485">
    <property type="entry name" value="HAD SUPERFAMILY MEMBERS CMAS AND KDSC"/>
    <property type="match status" value="1"/>
</dbReference>
<dbReference type="Pfam" id="PF02348">
    <property type="entry name" value="CTP_transf_3"/>
    <property type="match status" value="1"/>
</dbReference>
<dbReference type="InterPro" id="IPR029044">
    <property type="entry name" value="Nucleotide-diphossugar_trans"/>
</dbReference>